<dbReference type="EMBL" id="JAICCF010000001">
    <property type="protein sequence ID" value="MBW8683499.1"/>
    <property type="molecule type" value="Genomic_DNA"/>
</dbReference>
<dbReference type="SUPFAM" id="SSF46565">
    <property type="entry name" value="Chaperone J-domain"/>
    <property type="match status" value="1"/>
</dbReference>
<dbReference type="Gene3D" id="1.10.287.110">
    <property type="entry name" value="DnaJ domain"/>
    <property type="match status" value="1"/>
</dbReference>
<dbReference type="Pfam" id="PF00226">
    <property type="entry name" value="DnaJ"/>
    <property type="match status" value="1"/>
</dbReference>
<name>A0ABS7G785_9BACT</name>
<dbReference type="InterPro" id="IPR050817">
    <property type="entry name" value="DjlA_DnaK_co-chaperone"/>
</dbReference>
<organism evidence="2 3">
    <name type="scientific">Chitinophaga rhizophila</name>
    <dbReference type="NCBI Taxonomy" id="2866212"/>
    <lineage>
        <taxon>Bacteria</taxon>
        <taxon>Pseudomonadati</taxon>
        <taxon>Bacteroidota</taxon>
        <taxon>Chitinophagia</taxon>
        <taxon>Chitinophagales</taxon>
        <taxon>Chitinophagaceae</taxon>
        <taxon>Chitinophaga</taxon>
    </lineage>
</organism>
<proteinExistence type="predicted"/>
<gene>
    <name evidence="2" type="ORF">K1Y79_04055</name>
</gene>
<protein>
    <submittedName>
        <fullName evidence="2">J domain-containing protein</fullName>
    </submittedName>
</protein>
<reference evidence="2 3" key="1">
    <citation type="submission" date="2021-08" db="EMBL/GenBank/DDBJ databases">
        <title>The genome sequence of Chitinophaga sp. B61.</title>
        <authorList>
            <person name="Zhang X."/>
        </authorList>
    </citation>
    <scope>NUCLEOTIDE SEQUENCE [LARGE SCALE GENOMIC DNA]</scope>
    <source>
        <strain evidence="2 3">B61</strain>
    </source>
</reference>
<comment type="caution">
    <text evidence="2">The sequence shown here is derived from an EMBL/GenBank/DDBJ whole genome shotgun (WGS) entry which is preliminary data.</text>
</comment>
<dbReference type="SMART" id="SM00271">
    <property type="entry name" value="DnaJ"/>
    <property type="match status" value="1"/>
</dbReference>
<dbReference type="InterPro" id="IPR036869">
    <property type="entry name" value="J_dom_sf"/>
</dbReference>
<feature type="domain" description="J" evidence="1">
    <location>
        <begin position="43"/>
        <end position="103"/>
    </location>
</feature>
<evidence type="ECO:0000313" key="3">
    <source>
        <dbReference type="Proteomes" id="UP000812961"/>
    </source>
</evidence>
<accession>A0ABS7G785</accession>
<dbReference type="CDD" id="cd06257">
    <property type="entry name" value="DnaJ"/>
    <property type="match status" value="1"/>
</dbReference>
<dbReference type="RefSeq" id="WP_220248718.1">
    <property type="nucleotide sequence ID" value="NZ_JAICCF010000001.1"/>
</dbReference>
<dbReference type="InterPro" id="IPR001623">
    <property type="entry name" value="DnaJ_domain"/>
</dbReference>
<sequence length="103" mass="12127">MKKKKGFTEGYKTYDTSGGYGSAEDWRQALKDRLQQEADIQNEDFEILEVPVNVSEKDLKSAYRKLLQKWHPDKNPDDPENAKIMTQCIIEAYERIKAIRRFK</sequence>
<dbReference type="PRINTS" id="PR00625">
    <property type="entry name" value="JDOMAIN"/>
</dbReference>
<dbReference type="PROSITE" id="PS50076">
    <property type="entry name" value="DNAJ_2"/>
    <property type="match status" value="1"/>
</dbReference>
<keyword evidence="3" id="KW-1185">Reference proteome</keyword>
<dbReference type="PANTHER" id="PTHR24074">
    <property type="entry name" value="CO-CHAPERONE PROTEIN DJLA"/>
    <property type="match status" value="1"/>
</dbReference>
<evidence type="ECO:0000313" key="2">
    <source>
        <dbReference type="EMBL" id="MBW8683499.1"/>
    </source>
</evidence>
<evidence type="ECO:0000259" key="1">
    <source>
        <dbReference type="PROSITE" id="PS50076"/>
    </source>
</evidence>
<dbReference type="Proteomes" id="UP000812961">
    <property type="component" value="Unassembled WGS sequence"/>
</dbReference>